<protein>
    <submittedName>
        <fullName evidence="2">Membrane protein</fullName>
    </submittedName>
</protein>
<accession>A0A097ER16</accession>
<proteinExistence type="predicted"/>
<dbReference type="Proteomes" id="UP000029672">
    <property type="component" value="Chromosome"/>
</dbReference>
<dbReference type="HOGENOM" id="CLU_157155_0_0_6"/>
<keyword evidence="1" id="KW-0812">Transmembrane</keyword>
<sequence>MYEEEFLSEKLQQFSLVDIALVKIVYFLVGLLVATNYLVLTNVSWIFYLLMFLTAAFPIVIHLFSFEGSYIEKARMYLKTNKPSYQVLLFFSQFFFGCMIVVLVPVLIIVPWYVYAILIVVFAIKPMRSNMFW</sequence>
<dbReference type="OrthoDB" id="5604503at2"/>
<keyword evidence="3" id="KW-1185">Reference proteome</keyword>
<evidence type="ECO:0000313" key="2">
    <source>
        <dbReference type="EMBL" id="AIT09982.1"/>
    </source>
</evidence>
<gene>
    <name evidence="2" type="ORF">LO80_08380</name>
</gene>
<evidence type="ECO:0000256" key="1">
    <source>
        <dbReference type="SAM" id="Phobius"/>
    </source>
</evidence>
<organism evidence="2 3">
    <name type="scientific">Candidatus Francisella endociliophora</name>
    <dbReference type="NCBI Taxonomy" id="653937"/>
    <lineage>
        <taxon>Bacteria</taxon>
        <taxon>Pseudomonadati</taxon>
        <taxon>Pseudomonadota</taxon>
        <taxon>Gammaproteobacteria</taxon>
        <taxon>Thiotrichales</taxon>
        <taxon>Francisellaceae</taxon>
        <taxon>Francisella</taxon>
    </lineage>
</organism>
<dbReference type="KEGG" id="frf:LO80_08380"/>
<dbReference type="AlphaFoldDB" id="A0A097ER16"/>
<dbReference type="STRING" id="1547445.LO80_08380"/>
<keyword evidence="1" id="KW-0472">Membrane</keyword>
<reference evidence="2 3" key="1">
    <citation type="submission" date="2014-10" db="EMBL/GenBank/DDBJ databases">
        <title>Whole genome sequence of Francisella endociliophora strain FSC1006, isolated from a laboratory culture of the marine ciliate Euplotes raikovi.</title>
        <authorList>
            <person name="Granberg M."/>
            <person name="Backman S."/>
            <person name="Lundmark E."/>
            <person name="Nilsson E."/>
            <person name="Karlsson E."/>
            <person name="Thelaus J."/>
            <person name="Ohrman C."/>
            <person name="Larkeryd A."/>
            <person name="Stenberg P."/>
        </authorList>
    </citation>
    <scope>NUCLEOTIDE SEQUENCE [LARGE SCALE GENOMIC DNA]</scope>
    <source>
        <strain evidence="2 3">FSC1006</strain>
    </source>
</reference>
<keyword evidence="1" id="KW-1133">Transmembrane helix</keyword>
<feature type="transmembrane region" description="Helical" evidence="1">
    <location>
        <begin position="45"/>
        <end position="66"/>
    </location>
</feature>
<evidence type="ECO:0000313" key="3">
    <source>
        <dbReference type="Proteomes" id="UP000029672"/>
    </source>
</evidence>
<feature type="transmembrane region" description="Helical" evidence="1">
    <location>
        <begin position="20"/>
        <end position="39"/>
    </location>
</feature>
<dbReference type="EMBL" id="CP009574">
    <property type="protein sequence ID" value="AIT09982.1"/>
    <property type="molecule type" value="Genomic_DNA"/>
</dbReference>
<dbReference type="RefSeq" id="WP_040010357.1">
    <property type="nucleotide sequence ID" value="NZ_CP009574.1"/>
</dbReference>
<name>A0A097ER16_9GAMM</name>